<evidence type="ECO:0000256" key="1">
    <source>
        <dbReference type="ARBA" id="ARBA00001968"/>
    </source>
</evidence>
<reference evidence="5" key="2">
    <citation type="submission" date="2015-01" db="EMBL/GenBank/DDBJ databases">
        <title>Evolutionary Origins and Diversification of the Mycorrhizal Mutualists.</title>
        <authorList>
            <consortium name="DOE Joint Genome Institute"/>
            <consortium name="Mycorrhizal Genomics Consortium"/>
            <person name="Kohler A."/>
            <person name="Kuo A."/>
            <person name="Nagy L.G."/>
            <person name="Floudas D."/>
            <person name="Copeland A."/>
            <person name="Barry K.W."/>
            <person name="Cichocki N."/>
            <person name="Veneault-Fourrey C."/>
            <person name="LaButti K."/>
            <person name="Lindquist E.A."/>
            <person name="Lipzen A."/>
            <person name="Lundell T."/>
            <person name="Morin E."/>
            <person name="Murat C."/>
            <person name="Riley R."/>
            <person name="Ohm R."/>
            <person name="Sun H."/>
            <person name="Tunlid A."/>
            <person name="Henrissat B."/>
            <person name="Grigoriev I.V."/>
            <person name="Hibbett D.S."/>
            <person name="Martin F."/>
        </authorList>
    </citation>
    <scope>NUCLEOTIDE SEQUENCE [LARGE SCALE GENOMIC DNA]</scope>
    <source>
        <strain evidence="5">441</strain>
    </source>
</reference>
<dbReference type="HOGENOM" id="CLU_018552_9_0_1"/>
<evidence type="ECO:0000259" key="3">
    <source>
        <dbReference type="Pfam" id="PF13359"/>
    </source>
</evidence>
<comment type="cofactor">
    <cofactor evidence="1">
        <name>a divalent metal cation</name>
        <dbReference type="ChEBI" id="CHEBI:60240"/>
    </cofactor>
</comment>
<protein>
    <recommendedName>
        <fullName evidence="3">DDE Tnp4 domain-containing protein</fullName>
    </recommendedName>
</protein>
<keyword evidence="2" id="KW-0479">Metal-binding</keyword>
<dbReference type="Proteomes" id="UP000054018">
    <property type="component" value="Unassembled WGS sequence"/>
</dbReference>
<reference evidence="4 5" key="1">
    <citation type="submission" date="2014-04" db="EMBL/GenBank/DDBJ databases">
        <authorList>
            <consortium name="DOE Joint Genome Institute"/>
            <person name="Kuo A."/>
            <person name="Kohler A."/>
            <person name="Costa M.D."/>
            <person name="Nagy L.G."/>
            <person name="Floudas D."/>
            <person name="Copeland A."/>
            <person name="Barry K.W."/>
            <person name="Cichocki N."/>
            <person name="Veneault-Fourrey C."/>
            <person name="LaButti K."/>
            <person name="Lindquist E.A."/>
            <person name="Lipzen A."/>
            <person name="Lundell T."/>
            <person name="Morin E."/>
            <person name="Murat C."/>
            <person name="Sun H."/>
            <person name="Tunlid A."/>
            <person name="Henrissat B."/>
            <person name="Grigoriev I.V."/>
            <person name="Hibbett D.S."/>
            <person name="Martin F."/>
            <person name="Nordberg H.P."/>
            <person name="Cantor M.N."/>
            <person name="Hua S.X."/>
        </authorList>
    </citation>
    <scope>NUCLEOTIDE SEQUENCE [LARGE SCALE GENOMIC DNA]</scope>
    <source>
        <strain evidence="4 5">441</strain>
    </source>
</reference>
<dbReference type="Pfam" id="PF13359">
    <property type="entry name" value="DDE_Tnp_4"/>
    <property type="match status" value="1"/>
</dbReference>
<dbReference type="InterPro" id="IPR027806">
    <property type="entry name" value="HARBI1_dom"/>
</dbReference>
<sequence>MIVDYALGQPGSVHDAYAFQGMQISQDLANLIPAQHWVWVDSAYPTETWCVVPFKKPCRGHLTCRQNTYNHYLSKVHVRVEHAFATLKGHFQSLRELRLHMSKDNDLHVVVYWITTCIILHNMVIHFEERLGEETTRWAIGEVEGWDEEGGDEGGGKQGEGMQGQHFCGYLMESTASIAQFFLGKHGEKIEGRDTVFLSILLKEKL</sequence>
<proteinExistence type="predicted"/>
<dbReference type="AlphaFoldDB" id="A0A0C9Y5R6"/>
<evidence type="ECO:0000313" key="5">
    <source>
        <dbReference type="Proteomes" id="UP000054018"/>
    </source>
</evidence>
<name>A0A0C9Y5R6_9AGAM</name>
<dbReference type="EMBL" id="KN833772">
    <property type="protein sequence ID" value="KIK20050.1"/>
    <property type="molecule type" value="Genomic_DNA"/>
</dbReference>
<dbReference type="OrthoDB" id="2659088at2759"/>
<keyword evidence="5" id="KW-1185">Reference proteome</keyword>
<dbReference type="GO" id="GO:0046872">
    <property type="term" value="F:metal ion binding"/>
    <property type="evidence" value="ECO:0007669"/>
    <property type="project" value="UniProtKB-KW"/>
</dbReference>
<accession>A0A0C9Y5R6</accession>
<feature type="domain" description="DDE Tnp4" evidence="3">
    <location>
        <begin position="2"/>
        <end position="122"/>
    </location>
</feature>
<organism evidence="4 5">
    <name type="scientific">Pisolithus microcarpus 441</name>
    <dbReference type="NCBI Taxonomy" id="765257"/>
    <lineage>
        <taxon>Eukaryota</taxon>
        <taxon>Fungi</taxon>
        <taxon>Dikarya</taxon>
        <taxon>Basidiomycota</taxon>
        <taxon>Agaricomycotina</taxon>
        <taxon>Agaricomycetes</taxon>
        <taxon>Agaricomycetidae</taxon>
        <taxon>Boletales</taxon>
        <taxon>Sclerodermatineae</taxon>
        <taxon>Pisolithaceae</taxon>
        <taxon>Pisolithus</taxon>
    </lineage>
</organism>
<evidence type="ECO:0000313" key="4">
    <source>
        <dbReference type="EMBL" id="KIK20050.1"/>
    </source>
</evidence>
<evidence type="ECO:0000256" key="2">
    <source>
        <dbReference type="ARBA" id="ARBA00022723"/>
    </source>
</evidence>
<gene>
    <name evidence="4" type="ORF">PISMIDRAFT_106417</name>
</gene>